<evidence type="ECO:0000313" key="1">
    <source>
        <dbReference type="EMBL" id="GBP83624.1"/>
    </source>
</evidence>
<organism evidence="1 2">
    <name type="scientific">Eumeta variegata</name>
    <name type="common">Bagworm moth</name>
    <name type="synonym">Eumeta japonica</name>
    <dbReference type="NCBI Taxonomy" id="151549"/>
    <lineage>
        <taxon>Eukaryota</taxon>
        <taxon>Metazoa</taxon>
        <taxon>Ecdysozoa</taxon>
        <taxon>Arthropoda</taxon>
        <taxon>Hexapoda</taxon>
        <taxon>Insecta</taxon>
        <taxon>Pterygota</taxon>
        <taxon>Neoptera</taxon>
        <taxon>Endopterygota</taxon>
        <taxon>Lepidoptera</taxon>
        <taxon>Glossata</taxon>
        <taxon>Ditrysia</taxon>
        <taxon>Tineoidea</taxon>
        <taxon>Psychidae</taxon>
        <taxon>Oiketicinae</taxon>
        <taxon>Eumeta</taxon>
    </lineage>
</organism>
<name>A0A4C1Z951_EUMVA</name>
<accession>A0A4C1Z951</accession>
<gene>
    <name evidence="1" type="ORF">EVAR_61238_1</name>
</gene>
<protein>
    <submittedName>
        <fullName evidence="1">Uncharacterized protein</fullName>
    </submittedName>
</protein>
<proteinExistence type="predicted"/>
<comment type="caution">
    <text evidence="1">The sequence shown here is derived from an EMBL/GenBank/DDBJ whole genome shotgun (WGS) entry which is preliminary data.</text>
</comment>
<dbReference type="AlphaFoldDB" id="A0A4C1Z951"/>
<sequence length="153" mass="17670">MVITETEPIKDFLAFRLSTWAAIALGRVQSEENIKPSKRMFSVVQDVLESWKLWKILYQASVDDIGGTPLSRSIIVIFWSLKSQICEVLLCIAYHRVSDSIVKTKKACLFILATHTEKEPFRRPTLTKIHLKWRPPAFTVRYMGAQFKTQRNA</sequence>
<reference evidence="1 2" key="1">
    <citation type="journal article" date="2019" name="Commun. Biol.">
        <title>The bagworm genome reveals a unique fibroin gene that provides high tensile strength.</title>
        <authorList>
            <person name="Kono N."/>
            <person name="Nakamura H."/>
            <person name="Ohtoshi R."/>
            <person name="Tomita M."/>
            <person name="Numata K."/>
            <person name="Arakawa K."/>
        </authorList>
    </citation>
    <scope>NUCLEOTIDE SEQUENCE [LARGE SCALE GENOMIC DNA]</scope>
</reference>
<dbReference type="Proteomes" id="UP000299102">
    <property type="component" value="Unassembled WGS sequence"/>
</dbReference>
<dbReference type="EMBL" id="BGZK01001629">
    <property type="protein sequence ID" value="GBP83624.1"/>
    <property type="molecule type" value="Genomic_DNA"/>
</dbReference>
<evidence type="ECO:0000313" key="2">
    <source>
        <dbReference type="Proteomes" id="UP000299102"/>
    </source>
</evidence>
<keyword evidence="2" id="KW-1185">Reference proteome</keyword>